<comment type="caution">
    <text evidence="1">The sequence shown here is derived from an EMBL/GenBank/DDBJ whole genome shotgun (WGS) entry which is preliminary data.</text>
</comment>
<dbReference type="Proteomes" id="UP001320706">
    <property type="component" value="Unassembled WGS sequence"/>
</dbReference>
<accession>A0ACC3S6I8</accession>
<proteinExistence type="predicted"/>
<organism evidence="1 2">
    <name type="scientific">Zalaria obscura</name>
    <dbReference type="NCBI Taxonomy" id="2024903"/>
    <lineage>
        <taxon>Eukaryota</taxon>
        <taxon>Fungi</taxon>
        <taxon>Dikarya</taxon>
        <taxon>Ascomycota</taxon>
        <taxon>Pezizomycotina</taxon>
        <taxon>Dothideomycetes</taxon>
        <taxon>Dothideomycetidae</taxon>
        <taxon>Dothideales</taxon>
        <taxon>Zalariaceae</taxon>
        <taxon>Zalaria</taxon>
    </lineage>
</organism>
<gene>
    <name evidence="1" type="primary">ATE1</name>
    <name evidence="1" type="ORF">M8818_006386</name>
</gene>
<name>A0ACC3S6I8_9PEZI</name>
<protein>
    <submittedName>
        <fullName evidence="1">Arginyl-tRNA--protein transferase 1</fullName>
        <ecNumber evidence="1">2.3.2.8</ecNumber>
    </submittedName>
</protein>
<keyword evidence="1" id="KW-0808">Transferase</keyword>
<keyword evidence="1" id="KW-0012">Acyltransferase</keyword>
<evidence type="ECO:0000313" key="2">
    <source>
        <dbReference type="Proteomes" id="UP001320706"/>
    </source>
</evidence>
<dbReference type="EMBL" id="JAMKPW020000040">
    <property type="protein sequence ID" value="KAK8198519.1"/>
    <property type="molecule type" value="Genomic_DNA"/>
</dbReference>
<dbReference type="EC" id="2.3.2.8" evidence="1"/>
<sequence length="355" mass="40830">MDESDPIGSTKRRVNVHTEHFGNSKERRFPKTKDQKAAEKNSFDLVRTLHEAETENLKPVKPAHKFEVTLEPDNFTEEKFLLYQNYQVHVHHDTPEEATRNGFKRFLCSSPLKRRLKTENGKEQRLGSYHQCYRVDGRLIAMAVLDLLPHCVSGVYFVYHQDFEKWSFGKISAMREAALALEEGYEFYYMGFYIHNCVKMRYKGDYKPQYVLDPESYEWNPLDGELRGLLDKDKYVSLSRVHREMAKDESESKEVKSLEDEWQFLEPSEAADSGLSLIQIGMPGLMKLEDIAFIDLGGIKLSLGRRGTVEMRDLVAWDESPEALLDPTSITGLVAEFAACIGPELAKEVALDFAR</sequence>
<keyword evidence="2" id="KW-1185">Reference proteome</keyword>
<evidence type="ECO:0000313" key="1">
    <source>
        <dbReference type="EMBL" id="KAK8198519.1"/>
    </source>
</evidence>
<reference evidence="1" key="1">
    <citation type="submission" date="2024-02" db="EMBL/GenBank/DDBJ databases">
        <title>Metagenome Assembled Genome of Zalaria obscura JY119.</title>
        <authorList>
            <person name="Vighnesh L."/>
            <person name="Jagadeeshwari U."/>
            <person name="Venkata Ramana C."/>
            <person name="Sasikala C."/>
        </authorList>
    </citation>
    <scope>NUCLEOTIDE SEQUENCE</scope>
    <source>
        <strain evidence="1">JY119</strain>
    </source>
</reference>